<comment type="caution">
    <text evidence="7">The sequence shown here is derived from an EMBL/GenBank/DDBJ whole genome shotgun (WGS) entry which is preliminary data.</text>
</comment>
<dbReference type="EMBL" id="JAEIOS010000013">
    <property type="protein sequence ID" value="MBI8990052.1"/>
    <property type="molecule type" value="Genomic_DNA"/>
</dbReference>
<dbReference type="InterPro" id="IPR004561">
    <property type="entry name" value="IsoChor_synthase"/>
</dbReference>
<dbReference type="EC" id="5.4.4.2" evidence="3"/>
<evidence type="ECO:0000313" key="8">
    <source>
        <dbReference type="Proteomes" id="UP000645966"/>
    </source>
</evidence>
<evidence type="ECO:0000259" key="6">
    <source>
        <dbReference type="Pfam" id="PF00425"/>
    </source>
</evidence>
<dbReference type="InterPro" id="IPR005801">
    <property type="entry name" value="ADC_synthase"/>
</dbReference>
<gene>
    <name evidence="7" type="ORF">JDV75_09845</name>
</gene>
<evidence type="ECO:0000256" key="2">
    <source>
        <dbReference type="ARBA" id="ARBA00005297"/>
    </source>
</evidence>
<dbReference type="PANTHER" id="PTHR42839">
    <property type="entry name" value="ISOCHORISMATE SYNTHASE ENTC"/>
    <property type="match status" value="1"/>
</dbReference>
<reference evidence="7" key="1">
    <citation type="submission" date="2020-12" db="EMBL/GenBank/DDBJ databases">
        <title>Genome public.</title>
        <authorList>
            <person name="Sun Q."/>
        </authorList>
    </citation>
    <scope>NUCLEOTIDE SEQUENCE</scope>
    <source>
        <strain evidence="7">CCM 8863</strain>
    </source>
</reference>
<organism evidence="7 8">
    <name type="scientific">Corynebacterium meridianum</name>
    <dbReference type="NCBI Taxonomy" id="2765363"/>
    <lineage>
        <taxon>Bacteria</taxon>
        <taxon>Bacillati</taxon>
        <taxon>Actinomycetota</taxon>
        <taxon>Actinomycetes</taxon>
        <taxon>Mycobacteriales</taxon>
        <taxon>Corynebacteriaceae</taxon>
        <taxon>Corynebacterium</taxon>
    </lineage>
</organism>
<dbReference type="Pfam" id="PF00425">
    <property type="entry name" value="Chorismate_bind"/>
    <property type="match status" value="1"/>
</dbReference>
<dbReference type="NCBIfam" id="TIGR00543">
    <property type="entry name" value="isochor_syn"/>
    <property type="match status" value="1"/>
</dbReference>
<accession>A0A934M7Y6</accession>
<dbReference type="Gene3D" id="3.60.120.10">
    <property type="entry name" value="Anthranilate synthase"/>
    <property type="match status" value="1"/>
</dbReference>
<keyword evidence="8" id="KW-1185">Reference proteome</keyword>
<dbReference type="InterPro" id="IPR019999">
    <property type="entry name" value="Anth_synth_I-like"/>
</dbReference>
<proteinExistence type="inferred from homology"/>
<comment type="similarity">
    <text evidence="2">Belongs to the isochorismate synthase family.</text>
</comment>
<dbReference type="PRINTS" id="PR00095">
    <property type="entry name" value="ANTSNTHASEI"/>
</dbReference>
<evidence type="ECO:0000313" key="7">
    <source>
        <dbReference type="EMBL" id="MBI8990052.1"/>
    </source>
</evidence>
<dbReference type="PANTHER" id="PTHR42839:SF2">
    <property type="entry name" value="ISOCHORISMATE SYNTHASE ENTC"/>
    <property type="match status" value="1"/>
</dbReference>
<dbReference type="AlphaFoldDB" id="A0A934M7Y6"/>
<name>A0A934M7Y6_9CORY</name>
<protein>
    <recommendedName>
        <fullName evidence="3">isochorismate synthase</fullName>
        <ecNumber evidence="3">5.4.4.2</ecNumber>
    </recommendedName>
    <alternativeName>
        <fullName evidence="5">Isochorismate mutase</fullName>
    </alternativeName>
</protein>
<evidence type="ECO:0000256" key="1">
    <source>
        <dbReference type="ARBA" id="ARBA00000799"/>
    </source>
</evidence>
<dbReference type="InterPro" id="IPR015890">
    <property type="entry name" value="Chorismate_C"/>
</dbReference>
<dbReference type="Proteomes" id="UP000645966">
    <property type="component" value="Unassembled WGS sequence"/>
</dbReference>
<sequence>MPEFVFAADSRTLTGHGVRRTFATTDEAVSALRDDATNGAAVVGALPFHTHETPALFIPERLDADDDPPAPSPTEGIPAVTAITEDPGAEEHARRITRAVADIRRGALSKIVLSRKLTFRMSGIVDPELLLSRFLAGAAEVQGHLVDLSAAGAANRGRTLVGSSPELLVRKRGLRVESHPLAGTAPRSEDPVQDAARATELLLSAKDLDEHAFVTDEIRRILTPHCTTLEVPRKPSLTRTSYAWHLGTPIRGTLRDPATSALELAVALHPTPAVAGYPTQRAVELLEGCEASRGFYGGAVGWTGPGGDGEWRVTIRSAVVDAGGRTVFAHAGGGVVADSDPAAEVRETRTKFGPVFGALGITETRRKHNAP</sequence>
<dbReference type="GO" id="GO:0008909">
    <property type="term" value="F:isochorismate synthase activity"/>
    <property type="evidence" value="ECO:0007669"/>
    <property type="project" value="UniProtKB-EC"/>
</dbReference>
<evidence type="ECO:0000256" key="5">
    <source>
        <dbReference type="ARBA" id="ARBA00041564"/>
    </source>
</evidence>
<dbReference type="SUPFAM" id="SSF56322">
    <property type="entry name" value="ADC synthase"/>
    <property type="match status" value="1"/>
</dbReference>
<keyword evidence="4 7" id="KW-0413">Isomerase</keyword>
<dbReference type="RefSeq" id="WP_198739039.1">
    <property type="nucleotide sequence ID" value="NZ_JAEIOS010000013.1"/>
</dbReference>
<evidence type="ECO:0000256" key="4">
    <source>
        <dbReference type="ARBA" id="ARBA00023235"/>
    </source>
</evidence>
<evidence type="ECO:0000256" key="3">
    <source>
        <dbReference type="ARBA" id="ARBA00012824"/>
    </source>
</evidence>
<comment type="catalytic activity">
    <reaction evidence="1">
        <text>chorismate = isochorismate</text>
        <dbReference type="Rhea" id="RHEA:18985"/>
        <dbReference type="ChEBI" id="CHEBI:29748"/>
        <dbReference type="ChEBI" id="CHEBI:29780"/>
        <dbReference type="EC" id="5.4.4.2"/>
    </reaction>
</comment>
<feature type="domain" description="Chorismate-utilising enzyme C-terminal" evidence="6">
    <location>
        <begin position="90"/>
        <end position="351"/>
    </location>
</feature>
<dbReference type="GO" id="GO:0009697">
    <property type="term" value="P:salicylic acid biosynthetic process"/>
    <property type="evidence" value="ECO:0007669"/>
    <property type="project" value="TreeGrafter"/>
</dbReference>